<dbReference type="Pfam" id="PF09339">
    <property type="entry name" value="HTH_IclR"/>
    <property type="match status" value="1"/>
</dbReference>
<evidence type="ECO:0000256" key="4">
    <source>
        <dbReference type="SAM" id="MobiDB-lite"/>
    </source>
</evidence>
<dbReference type="Gene3D" id="1.10.10.10">
    <property type="entry name" value="Winged helix-like DNA-binding domain superfamily/Winged helix DNA-binding domain"/>
    <property type="match status" value="1"/>
</dbReference>
<dbReference type="Gene3D" id="3.30.450.40">
    <property type="match status" value="1"/>
</dbReference>
<protein>
    <submittedName>
        <fullName evidence="7">IclR family transcriptional regulator</fullName>
    </submittedName>
</protein>
<keyword evidence="1" id="KW-0805">Transcription regulation</keyword>
<organism evidence="7 8">
    <name type="scientific">Candidatus Propionivibrio dominans</name>
    <dbReference type="NCBI Taxonomy" id="2954373"/>
    <lineage>
        <taxon>Bacteria</taxon>
        <taxon>Pseudomonadati</taxon>
        <taxon>Pseudomonadota</taxon>
        <taxon>Betaproteobacteria</taxon>
        <taxon>Rhodocyclales</taxon>
        <taxon>Rhodocyclaceae</taxon>
        <taxon>Propionivibrio</taxon>
    </lineage>
</organism>
<sequence>MTTEPSKQRQGIQSIEVGSRLLRALAANGRSMMLRDLAKNAGMPAAKAHRYLVSFMRMGLVEQDANTGRYDLGGFALELGLASLARIDPVRLAAPVLDDLCELIGETVALAMWGNHGATCVRWVESGGPITITLRPGVVLPLTTSATGLAFAAFYRSSYLKKKLDDELRATSEATHTSLAALSRSLENQLEEIRRHGISRASGSMTPGINGFSAPVFDHSDRMIAAITSLGTVGNFDVEWDSPLATNIKEAAATLSRRLGHGETGKTPQSQTEIASPRKSRKL</sequence>
<evidence type="ECO:0000259" key="5">
    <source>
        <dbReference type="PROSITE" id="PS51077"/>
    </source>
</evidence>
<dbReference type="InterPro" id="IPR036390">
    <property type="entry name" value="WH_DNA-bd_sf"/>
</dbReference>
<keyword evidence="2" id="KW-0238">DNA-binding</keyword>
<dbReference type="SUPFAM" id="SSF46785">
    <property type="entry name" value="Winged helix' DNA-binding domain"/>
    <property type="match status" value="1"/>
</dbReference>
<keyword evidence="3" id="KW-0804">Transcription</keyword>
<evidence type="ECO:0000256" key="3">
    <source>
        <dbReference type="ARBA" id="ARBA00023163"/>
    </source>
</evidence>
<proteinExistence type="predicted"/>
<comment type="caution">
    <text evidence="7">The sequence shown here is derived from an EMBL/GenBank/DDBJ whole genome shotgun (WGS) entry which is preliminary data.</text>
</comment>
<dbReference type="FunFam" id="1.10.10.10:FF:000056">
    <property type="entry name" value="IclR family transcriptional regulator"/>
    <property type="match status" value="1"/>
</dbReference>
<dbReference type="PANTHER" id="PTHR30136:SF8">
    <property type="entry name" value="TRANSCRIPTIONAL REGULATORY PROTEIN"/>
    <property type="match status" value="1"/>
</dbReference>
<dbReference type="InterPro" id="IPR029016">
    <property type="entry name" value="GAF-like_dom_sf"/>
</dbReference>
<name>A0A9D7F740_9RHOO</name>
<dbReference type="AlphaFoldDB" id="A0A9D7F740"/>
<feature type="domain" description="IclR-ED" evidence="6">
    <location>
        <begin position="75"/>
        <end position="261"/>
    </location>
</feature>
<dbReference type="Proteomes" id="UP000886602">
    <property type="component" value="Unassembled WGS sequence"/>
</dbReference>
<dbReference type="InterPro" id="IPR050707">
    <property type="entry name" value="HTH_MetabolicPath_Reg"/>
</dbReference>
<dbReference type="GO" id="GO:0003700">
    <property type="term" value="F:DNA-binding transcription factor activity"/>
    <property type="evidence" value="ECO:0007669"/>
    <property type="project" value="TreeGrafter"/>
</dbReference>
<dbReference type="SMART" id="SM00346">
    <property type="entry name" value="HTH_ICLR"/>
    <property type="match status" value="1"/>
</dbReference>
<accession>A0A9D7F740</accession>
<dbReference type="InterPro" id="IPR014757">
    <property type="entry name" value="Tscrpt_reg_IclR_C"/>
</dbReference>
<dbReference type="SUPFAM" id="SSF55781">
    <property type="entry name" value="GAF domain-like"/>
    <property type="match status" value="1"/>
</dbReference>
<dbReference type="EMBL" id="JADJNC010000014">
    <property type="protein sequence ID" value="MBK7423370.1"/>
    <property type="molecule type" value="Genomic_DNA"/>
</dbReference>
<evidence type="ECO:0000313" key="8">
    <source>
        <dbReference type="Proteomes" id="UP000886602"/>
    </source>
</evidence>
<reference evidence="7" key="1">
    <citation type="submission" date="2020-10" db="EMBL/GenBank/DDBJ databases">
        <title>Connecting structure to function with the recovery of over 1000 high-quality activated sludge metagenome-assembled genomes encoding full-length rRNA genes using long-read sequencing.</title>
        <authorList>
            <person name="Singleton C.M."/>
            <person name="Petriglieri F."/>
            <person name="Kristensen J.M."/>
            <person name="Kirkegaard R.H."/>
            <person name="Michaelsen T.Y."/>
            <person name="Andersen M.H."/>
            <person name="Karst S.M."/>
            <person name="Dueholm M.S."/>
            <person name="Nielsen P.H."/>
            <person name="Albertsen M."/>
        </authorList>
    </citation>
    <scope>NUCLEOTIDE SEQUENCE</scope>
    <source>
        <strain evidence="7">EsbW_18-Q3-R4-48_MAXAC.044</strain>
    </source>
</reference>
<dbReference type="Pfam" id="PF01614">
    <property type="entry name" value="IclR_C"/>
    <property type="match status" value="1"/>
</dbReference>
<dbReference type="InterPro" id="IPR036388">
    <property type="entry name" value="WH-like_DNA-bd_sf"/>
</dbReference>
<dbReference type="GO" id="GO:0045892">
    <property type="term" value="P:negative regulation of DNA-templated transcription"/>
    <property type="evidence" value="ECO:0007669"/>
    <property type="project" value="TreeGrafter"/>
</dbReference>
<gene>
    <name evidence="7" type="ORF">IPJ48_09870</name>
</gene>
<dbReference type="GO" id="GO:0003677">
    <property type="term" value="F:DNA binding"/>
    <property type="evidence" value="ECO:0007669"/>
    <property type="project" value="UniProtKB-KW"/>
</dbReference>
<dbReference type="InterPro" id="IPR005471">
    <property type="entry name" value="Tscrpt_reg_IclR_N"/>
</dbReference>
<evidence type="ECO:0000256" key="1">
    <source>
        <dbReference type="ARBA" id="ARBA00023015"/>
    </source>
</evidence>
<feature type="region of interest" description="Disordered" evidence="4">
    <location>
        <begin position="258"/>
        <end position="283"/>
    </location>
</feature>
<evidence type="ECO:0000313" key="7">
    <source>
        <dbReference type="EMBL" id="MBK7423370.1"/>
    </source>
</evidence>
<evidence type="ECO:0000256" key="2">
    <source>
        <dbReference type="ARBA" id="ARBA00023125"/>
    </source>
</evidence>
<evidence type="ECO:0000259" key="6">
    <source>
        <dbReference type="PROSITE" id="PS51078"/>
    </source>
</evidence>
<dbReference type="PROSITE" id="PS51078">
    <property type="entry name" value="ICLR_ED"/>
    <property type="match status" value="1"/>
</dbReference>
<feature type="domain" description="HTH iclR-type" evidence="5">
    <location>
        <begin position="12"/>
        <end position="74"/>
    </location>
</feature>
<dbReference type="PANTHER" id="PTHR30136">
    <property type="entry name" value="HELIX-TURN-HELIX TRANSCRIPTIONAL REGULATOR, ICLR FAMILY"/>
    <property type="match status" value="1"/>
</dbReference>
<dbReference type="PROSITE" id="PS51077">
    <property type="entry name" value="HTH_ICLR"/>
    <property type="match status" value="1"/>
</dbReference>